<dbReference type="AlphaFoldDB" id="A0A8I0GCH3"/>
<name>A0A8I0GCH3_9ACTO</name>
<keyword evidence="1" id="KW-1133">Transmembrane helix</keyword>
<comment type="caution">
    <text evidence="2">The sequence shown here is derived from an EMBL/GenBank/DDBJ whole genome shotgun (WGS) entry which is preliminary data.</text>
</comment>
<protein>
    <submittedName>
        <fullName evidence="2">ABC transporter permease</fullName>
    </submittedName>
</protein>
<sequence>MVMATISATLVQFFAFSAWGAITPTQGWVRGGVIGMWSVATTAAGIVGFQRYRGTLVYLVLAPVGALRVLAALVASAATCGLGAFPLAWVTWALCAGSVSFTTTDAVGWARIAAGVVALFIGCVSLSFAVATLFVLTPNAISYEGLVLVPVFLASGILFTSSAPGWVGITSALLPLRLPFELLSLGPISTVSLWAWPLSVAAWSVLSWLGAKRAIRLATRAGTLEVI</sequence>
<reference evidence="2 3" key="1">
    <citation type="submission" date="2020-08" db="EMBL/GenBank/DDBJ databases">
        <title>Winkia gen. nov., sp. nov., isolated from faeces of the Anser albifrons in China.</title>
        <authorList>
            <person name="Liu Q."/>
        </authorList>
    </citation>
    <scope>NUCLEOTIDE SEQUENCE [LARGE SCALE GENOMIC DNA]</scope>
    <source>
        <strain evidence="2 3">C62</strain>
    </source>
</reference>
<keyword evidence="3" id="KW-1185">Reference proteome</keyword>
<proteinExistence type="predicted"/>
<keyword evidence="1" id="KW-0812">Transmembrane</keyword>
<keyword evidence="1" id="KW-0472">Membrane</keyword>
<feature type="transmembrane region" description="Helical" evidence="1">
    <location>
        <begin position="194"/>
        <end position="211"/>
    </location>
</feature>
<feature type="transmembrane region" description="Helical" evidence="1">
    <location>
        <begin position="109"/>
        <end position="136"/>
    </location>
</feature>
<evidence type="ECO:0000313" key="2">
    <source>
        <dbReference type="EMBL" id="MBD3689028.1"/>
    </source>
</evidence>
<feature type="transmembrane region" description="Helical" evidence="1">
    <location>
        <begin position="56"/>
        <end position="89"/>
    </location>
</feature>
<organism evidence="2 3">
    <name type="scientific">Nanchangia anserum</name>
    <dbReference type="NCBI Taxonomy" id="2692125"/>
    <lineage>
        <taxon>Bacteria</taxon>
        <taxon>Bacillati</taxon>
        <taxon>Actinomycetota</taxon>
        <taxon>Actinomycetes</taxon>
        <taxon>Actinomycetales</taxon>
        <taxon>Actinomycetaceae</taxon>
        <taxon>Nanchangia</taxon>
    </lineage>
</organism>
<evidence type="ECO:0000313" key="3">
    <source>
        <dbReference type="Proteomes" id="UP000627538"/>
    </source>
</evidence>
<dbReference type="Proteomes" id="UP000627538">
    <property type="component" value="Unassembled WGS sequence"/>
</dbReference>
<gene>
    <name evidence="2" type="ORF">H8R10_02105</name>
</gene>
<feature type="transmembrane region" description="Helical" evidence="1">
    <location>
        <begin position="30"/>
        <end position="49"/>
    </location>
</feature>
<evidence type="ECO:0000256" key="1">
    <source>
        <dbReference type="SAM" id="Phobius"/>
    </source>
</evidence>
<dbReference type="EMBL" id="JACRUO010000001">
    <property type="protein sequence ID" value="MBD3689028.1"/>
    <property type="molecule type" value="Genomic_DNA"/>
</dbReference>
<feature type="transmembrane region" description="Helical" evidence="1">
    <location>
        <begin position="148"/>
        <end position="174"/>
    </location>
</feature>
<accession>A0A8I0GCH3</accession>